<dbReference type="Proteomes" id="UP000050525">
    <property type="component" value="Unassembled WGS sequence"/>
</dbReference>
<proteinExistence type="predicted"/>
<evidence type="ECO:0000313" key="2">
    <source>
        <dbReference type="EMBL" id="KYO18592.1"/>
    </source>
</evidence>
<gene>
    <name evidence="2" type="ORF">Y1Q_0000061</name>
</gene>
<evidence type="ECO:0000313" key="3">
    <source>
        <dbReference type="Proteomes" id="UP000050525"/>
    </source>
</evidence>
<comment type="caution">
    <text evidence="2">The sequence shown here is derived from an EMBL/GenBank/DDBJ whole genome shotgun (WGS) entry which is preliminary data.</text>
</comment>
<dbReference type="AlphaFoldDB" id="A0A151M275"/>
<feature type="region of interest" description="Disordered" evidence="1">
    <location>
        <begin position="51"/>
        <end position="70"/>
    </location>
</feature>
<organism evidence="2 3">
    <name type="scientific">Alligator mississippiensis</name>
    <name type="common">American alligator</name>
    <dbReference type="NCBI Taxonomy" id="8496"/>
    <lineage>
        <taxon>Eukaryota</taxon>
        <taxon>Metazoa</taxon>
        <taxon>Chordata</taxon>
        <taxon>Craniata</taxon>
        <taxon>Vertebrata</taxon>
        <taxon>Euteleostomi</taxon>
        <taxon>Archelosauria</taxon>
        <taxon>Archosauria</taxon>
        <taxon>Crocodylia</taxon>
        <taxon>Alligatoridae</taxon>
        <taxon>Alligatorinae</taxon>
        <taxon>Alligator</taxon>
    </lineage>
</organism>
<keyword evidence="3" id="KW-1185">Reference proteome</keyword>
<feature type="region of interest" description="Disordered" evidence="1">
    <location>
        <begin position="22"/>
        <end position="41"/>
    </location>
</feature>
<reference evidence="2 3" key="1">
    <citation type="journal article" date="2012" name="Genome Biol.">
        <title>Sequencing three crocodilian genomes to illuminate the evolution of archosaurs and amniotes.</title>
        <authorList>
            <person name="St John J.A."/>
            <person name="Braun E.L."/>
            <person name="Isberg S.R."/>
            <person name="Miles L.G."/>
            <person name="Chong A.Y."/>
            <person name="Gongora J."/>
            <person name="Dalzell P."/>
            <person name="Moran C."/>
            <person name="Bed'hom B."/>
            <person name="Abzhanov A."/>
            <person name="Burgess S.C."/>
            <person name="Cooksey A.M."/>
            <person name="Castoe T.A."/>
            <person name="Crawford N.G."/>
            <person name="Densmore L.D."/>
            <person name="Drew J.C."/>
            <person name="Edwards S.V."/>
            <person name="Faircloth B.C."/>
            <person name="Fujita M.K."/>
            <person name="Greenwold M.J."/>
            <person name="Hoffmann F.G."/>
            <person name="Howard J.M."/>
            <person name="Iguchi T."/>
            <person name="Janes D.E."/>
            <person name="Khan S.Y."/>
            <person name="Kohno S."/>
            <person name="de Koning A.J."/>
            <person name="Lance S.L."/>
            <person name="McCarthy F.M."/>
            <person name="McCormack J.E."/>
            <person name="Merchant M.E."/>
            <person name="Peterson D.G."/>
            <person name="Pollock D.D."/>
            <person name="Pourmand N."/>
            <person name="Raney B.J."/>
            <person name="Roessler K.A."/>
            <person name="Sanford J.R."/>
            <person name="Sawyer R.H."/>
            <person name="Schmidt C.J."/>
            <person name="Triplett E.W."/>
            <person name="Tuberville T.D."/>
            <person name="Venegas-Anaya M."/>
            <person name="Howard J.T."/>
            <person name="Jarvis E.D."/>
            <person name="Guillette L.J.Jr."/>
            <person name="Glenn T.C."/>
            <person name="Green R.E."/>
            <person name="Ray D.A."/>
        </authorList>
    </citation>
    <scope>NUCLEOTIDE SEQUENCE [LARGE SCALE GENOMIC DNA]</scope>
    <source>
        <strain evidence="2">KSC_2009_1</strain>
    </source>
</reference>
<evidence type="ECO:0000256" key="1">
    <source>
        <dbReference type="SAM" id="MobiDB-lite"/>
    </source>
</evidence>
<dbReference type="EMBL" id="AKHW03006806">
    <property type="protein sequence ID" value="KYO18592.1"/>
    <property type="molecule type" value="Genomic_DNA"/>
</dbReference>
<protein>
    <submittedName>
        <fullName evidence="2">Uncharacterized protein</fullName>
    </submittedName>
</protein>
<accession>A0A151M275</accession>
<name>A0A151M275_ALLMI</name>
<sequence>MQTAAWQDDDYFYRRSPRAGGGAAVLPEVSGPETGSERSWGLRRRGGFGLEGAPRFTPPVPSSPPALSCV</sequence>